<keyword evidence="2" id="KW-0732">Signal</keyword>
<organism evidence="3 4">
    <name type="scientific">Dimargaris cristalligena</name>
    <dbReference type="NCBI Taxonomy" id="215637"/>
    <lineage>
        <taxon>Eukaryota</taxon>
        <taxon>Fungi</taxon>
        <taxon>Fungi incertae sedis</taxon>
        <taxon>Zoopagomycota</taxon>
        <taxon>Kickxellomycotina</taxon>
        <taxon>Dimargaritomycetes</taxon>
        <taxon>Dimargaritales</taxon>
        <taxon>Dimargaritaceae</taxon>
        <taxon>Dimargaris</taxon>
    </lineage>
</organism>
<evidence type="ECO:0000256" key="2">
    <source>
        <dbReference type="SAM" id="SignalP"/>
    </source>
</evidence>
<proteinExistence type="predicted"/>
<evidence type="ECO:0000313" key="3">
    <source>
        <dbReference type="EMBL" id="RKP35619.1"/>
    </source>
</evidence>
<feature type="region of interest" description="Disordered" evidence="1">
    <location>
        <begin position="94"/>
        <end position="165"/>
    </location>
</feature>
<keyword evidence="4" id="KW-1185">Reference proteome</keyword>
<evidence type="ECO:0008006" key="5">
    <source>
        <dbReference type="Google" id="ProtNLM"/>
    </source>
</evidence>
<evidence type="ECO:0000313" key="4">
    <source>
        <dbReference type="Proteomes" id="UP000268162"/>
    </source>
</evidence>
<feature type="compositionally biased region" description="Low complexity" evidence="1">
    <location>
        <begin position="109"/>
        <end position="123"/>
    </location>
</feature>
<accession>A0A4V1J4H9</accession>
<gene>
    <name evidence="3" type="ORF">BJ085DRAFT_36487</name>
</gene>
<reference evidence="4" key="1">
    <citation type="journal article" date="2018" name="Nat. Microbiol.">
        <title>Leveraging single-cell genomics to expand the fungal tree of life.</title>
        <authorList>
            <person name="Ahrendt S.R."/>
            <person name="Quandt C.A."/>
            <person name="Ciobanu D."/>
            <person name="Clum A."/>
            <person name="Salamov A."/>
            <person name="Andreopoulos B."/>
            <person name="Cheng J.F."/>
            <person name="Woyke T."/>
            <person name="Pelin A."/>
            <person name="Henrissat B."/>
            <person name="Reynolds N.K."/>
            <person name="Benny G.L."/>
            <person name="Smith M.E."/>
            <person name="James T.Y."/>
            <person name="Grigoriev I.V."/>
        </authorList>
    </citation>
    <scope>NUCLEOTIDE SEQUENCE [LARGE SCALE GENOMIC DNA]</scope>
    <source>
        <strain evidence="4">RSA 468</strain>
    </source>
</reference>
<feature type="chain" id="PRO_5020827579" description="Inhibitor I9 domain-containing protein" evidence="2">
    <location>
        <begin position="20"/>
        <end position="248"/>
    </location>
</feature>
<dbReference type="AlphaFoldDB" id="A0A4V1J4H9"/>
<dbReference type="Proteomes" id="UP000268162">
    <property type="component" value="Unassembled WGS sequence"/>
</dbReference>
<protein>
    <recommendedName>
        <fullName evidence="5">Inhibitor I9 domain-containing protein</fullName>
    </recommendedName>
</protein>
<dbReference type="EMBL" id="ML002826">
    <property type="protein sequence ID" value="RKP35619.1"/>
    <property type="molecule type" value="Genomic_DNA"/>
</dbReference>
<feature type="signal peptide" evidence="2">
    <location>
        <begin position="1"/>
        <end position="19"/>
    </location>
</feature>
<feature type="compositionally biased region" description="Low complexity" evidence="1">
    <location>
        <begin position="132"/>
        <end position="159"/>
    </location>
</feature>
<sequence length="248" mass="26509">MRVSSLVAIVAIGFKAVAALTTPTSTSATTSPCTTLTASFTVPQSTPSSPGIHHFHPVDFSKVKLKDAAHRNRECERLGYANCWTKPSRTRPPPIVATTSYDLPNGDLTTTTTSSASESVVYSGPVESIPETTTTTKTHGTSHSTSAHSSSLTTTTKSSAYIPQPTDLSDPKSYIVFFKGATDEASAQATQDAFLAALRANKVPFEFQYSLRPQLNAGVMIIDSAYIMLIQNYPQVQKISENQILGAS</sequence>
<name>A0A4V1J4H9_9FUNG</name>
<evidence type="ECO:0000256" key="1">
    <source>
        <dbReference type="SAM" id="MobiDB-lite"/>
    </source>
</evidence>